<feature type="domain" description="NTP pyrophosphohydrolase MazG-like" evidence="2">
    <location>
        <begin position="30"/>
        <end position="103"/>
    </location>
</feature>
<dbReference type="PANTHER" id="PTHR30522:SF0">
    <property type="entry name" value="NUCLEOSIDE TRIPHOSPHATE PYROPHOSPHOHYDROLASE"/>
    <property type="match status" value="1"/>
</dbReference>
<dbReference type="Pfam" id="PF03819">
    <property type="entry name" value="MazG"/>
    <property type="match status" value="2"/>
</dbReference>
<dbReference type="NCBIfam" id="NF007113">
    <property type="entry name" value="PRK09562.1"/>
    <property type="match status" value="1"/>
</dbReference>
<comment type="caution">
    <text evidence="3">The sequence shown here is derived from an EMBL/GenBank/DDBJ whole genome shotgun (WGS) entry which is preliminary data.</text>
</comment>
<dbReference type="InterPro" id="IPR048015">
    <property type="entry name" value="NTP-PPase_MazG-like_N"/>
</dbReference>
<dbReference type="NCBIfam" id="TIGR00444">
    <property type="entry name" value="mazG"/>
    <property type="match status" value="1"/>
</dbReference>
<sequence>MGKIGEKFEELLQIMETLRGENGCSWDRKQTHESIIPYLIEETYEFVKEVKNQNYKNMVEELGDILLQVIFHAQIGKEKKEFTIEDIINTLINKLIRRHPHVFGNEKDFSYERWEKIKALEKGEKHFSKIGKVNKSLPALSLARRIQENAANIGFDWDNIEDVYEKVYEELEELKNSKNANEIEEEFGDLLFSIVNLSRFLKVDPEVSLRNATQKFVNRFKKMEELIEKDGGKMEDLSINELEQYWKESKK</sequence>
<keyword evidence="1" id="KW-0175">Coiled coil</keyword>
<gene>
    <name evidence="3" type="ORF">XJ44_08045</name>
</gene>
<keyword evidence="4" id="KW-1185">Reference proteome</keyword>
<dbReference type="CDD" id="cd11528">
    <property type="entry name" value="NTP-PPase_MazG_Nterm"/>
    <property type="match status" value="1"/>
</dbReference>
<organism evidence="3 4">
    <name type="scientific">Thermosipho affectus</name>
    <dbReference type="NCBI Taxonomy" id="660294"/>
    <lineage>
        <taxon>Bacteria</taxon>
        <taxon>Thermotogati</taxon>
        <taxon>Thermotogota</taxon>
        <taxon>Thermotogae</taxon>
        <taxon>Thermotogales</taxon>
        <taxon>Fervidobacteriaceae</taxon>
        <taxon>Thermosipho</taxon>
    </lineage>
</organism>
<proteinExistence type="predicted"/>
<dbReference type="InterPro" id="IPR048011">
    <property type="entry name" value="NTP-PPase_MazG-like_C"/>
</dbReference>
<dbReference type="InterPro" id="IPR011551">
    <property type="entry name" value="NTP_PyrPHydrolase_MazG"/>
</dbReference>
<dbReference type="Gene3D" id="1.10.287.1080">
    <property type="entry name" value="MazG-like"/>
    <property type="match status" value="2"/>
</dbReference>
<dbReference type="EMBL" id="LBFC01000022">
    <property type="protein sequence ID" value="ONN26805.1"/>
    <property type="molecule type" value="Genomic_DNA"/>
</dbReference>
<dbReference type="PANTHER" id="PTHR30522">
    <property type="entry name" value="NUCLEOSIDE TRIPHOSPHATE PYROPHOSPHOHYDROLASE"/>
    <property type="match status" value="1"/>
</dbReference>
<protein>
    <submittedName>
        <fullName evidence="3">Pyrophosphatase</fullName>
    </submittedName>
</protein>
<dbReference type="RefSeq" id="WP_077198660.1">
    <property type="nucleotide sequence ID" value="NZ_LBFC01000022.1"/>
</dbReference>
<name>A0ABX3IG47_9BACT</name>
<dbReference type="CDD" id="cd11529">
    <property type="entry name" value="NTP-PPase_MazG_Cterm"/>
    <property type="match status" value="1"/>
</dbReference>
<reference evidence="3 4" key="1">
    <citation type="submission" date="2015-06" db="EMBL/GenBank/DDBJ databases">
        <title>Genome sequencing of Thermotogales isolates from hydrothermal vents.</title>
        <authorList>
            <person name="Haverkamp T.H."/>
            <person name="Kublanov I.V."/>
            <person name="Nesbo C.L."/>
        </authorList>
    </citation>
    <scope>NUCLEOTIDE SEQUENCE [LARGE SCALE GENOMIC DNA]</scope>
    <source>
        <strain evidence="4">ik275mar</strain>
    </source>
</reference>
<evidence type="ECO:0000256" key="1">
    <source>
        <dbReference type="SAM" id="Coils"/>
    </source>
</evidence>
<accession>A0ABX3IG47</accession>
<evidence type="ECO:0000259" key="2">
    <source>
        <dbReference type="Pfam" id="PF03819"/>
    </source>
</evidence>
<dbReference type="SUPFAM" id="SSF101386">
    <property type="entry name" value="all-alpha NTP pyrophosphatases"/>
    <property type="match status" value="2"/>
</dbReference>
<dbReference type="InterPro" id="IPR004518">
    <property type="entry name" value="MazG-like_dom"/>
</dbReference>
<evidence type="ECO:0000313" key="4">
    <source>
        <dbReference type="Proteomes" id="UP000242616"/>
    </source>
</evidence>
<feature type="domain" description="NTP pyrophosphohydrolase MazG-like" evidence="2">
    <location>
        <begin position="163"/>
        <end position="221"/>
    </location>
</feature>
<dbReference type="Proteomes" id="UP000242616">
    <property type="component" value="Unassembled WGS sequence"/>
</dbReference>
<feature type="coiled-coil region" evidence="1">
    <location>
        <begin position="157"/>
        <end position="184"/>
    </location>
</feature>
<evidence type="ECO:0000313" key="3">
    <source>
        <dbReference type="EMBL" id="ONN26805.1"/>
    </source>
</evidence>